<keyword evidence="5" id="KW-0802">TPR repeat</keyword>
<evidence type="ECO:0000256" key="5">
    <source>
        <dbReference type="PROSITE-ProRule" id="PRU00339"/>
    </source>
</evidence>
<evidence type="ECO:0000256" key="4">
    <source>
        <dbReference type="ARBA" id="ARBA00023284"/>
    </source>
</evidence>
<dbReference type="GO" id="GO:0005829">
    <property type="term" value="C:cytosol"/>
    <property type="evidence" value="ECO:0007669"/>
    <property type="project" value="TreeGrafter"/>
</dbReference>
<dbReference type="Pfam" id="PF00085">
    <property type="entry name" value="Thioredoxin"/>
    <property type="match status" value="1"/>
</dbReference>
<comment type="caution">
    <text evidence="7">The sequence shown here is derived from an EMBL/GenBank/DDBJ whole genome shotgun (WGS) entry which is preliminary data.</text>
</comment>
<dbReference type="GO" id="GO:0015035">
    <property type="term" value="F:protein-disulfide reductase activity"/>
    <property type="evidence" value="ECO:0007669"/>
    <property type="project" value="TreeGrafter"/>
</dbReference>
<sequence length="302" mass="32373">MATLGMSPAEKDAVAAFRRDVVEPSMTQLVIIDFWAEWCGPCKALGPVLEKVAAAYADKGVVLAKIDTDKNQFIAAQFQIRSIPTVYAMFQGQLVADLTSARTESQLRTMIDQLLRQLPIQSEATDQQAELEPLIAMGEEVLAEGDHERALSIFGQLAEMAPEHPAVLSGHIRALVAAGLHDEAQAAIDALPADLADPGIDRAKAALALAQAAPAVDDLAPLAAKVQAAPDDHQARFDLANAQMAAGQRDAAADNLLHIVAADREWNEGAARHQLLKLFEVVGLTDPWVSAQRRRLSAILFG</sequence>
<organism evidence="7 8">
    <name type="scientific">Sphingomonas metalli</name>
    <dbReference type="NCBI Taxonomy" id="1779358"/>
    <lineage>
        <taxon>Bacteria</taxon>
        <taxon>Pseudomonadati</taxon>
        <taxon>Pseudomonadota</taxon>
        <taxon>Alphaproteobacteria</taxon>
        <taxon>Sphingomonadales</taxon>
        <taxon>Sphingomonadaceae</taxon>
        <taxon>Sphingomonas</taxon>
    </lineage>
</organism>
<protein>
    <submittedName>
        <fullName evidence="7">Co-chaperone YbbN</fullName>
    </submittedName>
</protein>
<keyword evidence="1" id="KW-0813">Transport</keyword>
<dbReference type="InterPro" id="IPR019734">
    <property type="entry name" value="TPR_rpt"/>
</dbReference>
<dbReference type="CDD" id="cd02947">
    <property type="entry name" value="TRX_family"/>
    <property type="match status" value="1"/>
</dbReference>
<dbReference type="InterPro" id="IPR011990">
    <property type="entry name" value="TPR-like_helical_dom_sf"/>
</dbReference>
<dbReference type="AlphaFoldDB" id="A0A916WRM4"/>
<dbReference type="Gene3D" id="3.40.30.10">
    <property type="entry name" value="Glutaredoxin"/>
    <property type="match status" value="1"/>
</dbReference>
<evidence type="ECO:0000256" key="1">
    <source>
        <dbReference type="ARBA" id="ARBA00022448"/>
    </source>
</evidence>
<keyword evidence="4" id="KW-0676">Redox-active center</keyword>
<dbReference type="GO" id="GO:0045454">
    <property type="term" value="P:cell redox homeostasis"/>
    <property type="evidence" value="ECO:0007669"/>
    <property type="project" value="TreeGrafter"/>
</dbReference>
<dbReference type="GO" id="GO:0006950">
    <property type="term" value="P:response to stress"/>
    <property type="evidence" value="ECO:0007669"/>
    <property type="project" value="UniProtKB-ARBA"/>
</dbReference>
<evidence type="ECO:0000256" key="3">
    <source>
        <dbReference type="ARBA" id="ARBA00023157"/>
    </source>
</evidence>
<dbReference type="Proteomes" id="UP000623067">
    <property type="component" value="Unassembled WGS sequence"/>
</dbReference>
<evidence type="ECO:0000313" key="8">
    <source>
        <dbReference type="Proteomes" id="UP000623067"/>
    </source>
</evidence>
<evidence type="ECO:0000259" key="6">
    <source>
        <dbReference type="PROSITE" id="PS51352"/>
    </source>
</evidence>
<dbReference type="PROSITE" id="PS00194">
    <property type="entry name" value="THIOREDOXIN_1"/>
    <property type="match status" value="1"/>
</dbReference>
<proteinExistence type="predicted"/>
<dbReference type="PANTHER" id="PTHR45663:SF11">
    <property type="entry name" value="GEO12009P1"/>
    <property type="match status" value="1"/>
</dbReference>
<dbReference type="PROSITE" id="PS50005">
    <property type="entry name" value="TPR"/>
    <property type="match status" value="1"/>
</dbReference>
<dbReference type="EMBL" id="BMIH01000001">
    <property type="protein sequence ID" value="GGB23329.1"/>
    <property type="molecule type" value="Genomic_DNA"/>
</dbReference>
<dbReference type="PANTHER" id="PTHR45663">
    <property type="entry name" value="GEO12009P1"/>
    <property type="match status" value="1"/>
</dbReference>
<dbReference type="SUPFAM" id="SSF52833">
    <property type="entry name" value="Thioredoxin-like"/>
    <property type="match status" value="1"/>
</dbReference>
<dbReference type="Pfam" id="PF14561">
    <property type="entry name" value="TPR_20"/>
    <property type="match status" value="1"/>
</dbReference>
<evidence type="ECO:0000313" key="7">
    <source>
        <dbReference type="EMBL" id="GGB23329.1"/>
    </source>
</evidence>
<keyword evidence="3" id="KW-1015">Disulfide bond</keyword>
<dbReference type="InterPro" id="IPR036249">
    <property type="entry name" value="Thioredoxin-like_sf"/>
</dbReference>
<dbReference type="PROSITE" id="PS51352">
    <property type="entry name" value="THIOREDOXIN_2"/>
    <property type="match status" value="1"/>
</dbReference>
<feature type="repeat" description="TPR" evidence="5">
    <location>
        <begin position="131"/>
        <end position="164"/>
    </location>
</feature>
<dbReference type="SUPFAM" id="SSF48452">
    <property type="entry name" value="TPR-like"/>
    <property type="match status" value="1"/>
</dbReference>
<reference evidence="7" key="1">
    <citation type="journal article" date="2014" name="Int. J. Syst. Evol. Microbiol.">
        <title>Complete genome sequence of Corynebacterium casei LMG S-19264T (=DSM 44701T), isolated from a smear-ripened cheese.</title>
        <authorList>
            <consortium name="US DOE Joint Genome Institute (JGI-PGF)"/>
            <person name="Walter F."/>
            <person name="Albersmeier A."/>
            <person name="Kalinowski J."/>
            <person name="Ruckert C."/>
        </authorList>
    </citation>
    <scope>NUCLEOTIDE SEQUENCE</scope>
    <source>
        <strain evidence="7">CGMCC 1.15330</strain>
    </source>
</reference>
<keyword evidence="2" id="KW-0249">Electron transport</keyword>
<dbReference type="Gene3D" id="1.25.40.10">
    <property type="entry name" value="Tetratricopeptide repeat domain"/>
    <property type="match status" value="2"/>
</dbReference>
<feature type="domain" description="Thioredoxin" evidence="6">
    <location>
        <begin position="8"/>
        <end position="116"/>
    </location>
</feature>
<evidence type="ECO:0000256" key="2">
    <source>
        <dbReference type="ARBA" id="ARBA00022982"/>
    </source>
</evidence>
<dbReference type="Pfam" id="PF14559">
    <property type="entry name" value="TPR_19"/>
    <property type="match status" value="1"/>
</dbReference>
<reference evidence="7" key="2">
    <citation type="submission" date="2020-09" db="EMBL/GenBank/DDBJ databases">
        <authorList>
            <person name="Sun Q."/>
            <person name="Zhou Y."/>
        </authorList>
    </citation>
    <scope>NUCLEOTIDE SEQUENCE</scope>
    <source>
        <strain evidence="7">CGMCC 1.15330</strain>
    </source>
</reference>
<accession>A0A916WRM4</accession>
<dbReference type="InterPro" id="IPR017937">
    <property type="entry name" value="Thioredoxin_CS"/>
</dbReference>
<gene>
    <name evidence="7" type="ORF">GCM10011380_11320</name>
</gene>
<name>A0A916WRM4_9SPHN</name>
<keyword evidence="8" id="KW-1185">Reference proteome</keyword>
<dbReference type="InterPro" id="IPR013766">
    <property type="entry name" value="Thioredoxin_domain"/>
</dbReference>